<evidence type="ECO:0000313" key="1">
    <source>
        <dbReference type="EMBL" id="KAF2774230.1"/>
    </source>
</evidence>
<protein>
    <submittedName>
        <fullName evidence="1">Uncharacterized protein</fullName>
    </submittedName>
</protein>
<keyword evidence="2" id="KW-1185">Reference proteome</keyword>
<dbReference type="AlphaFoldDB" id="A0A6G1LNL9"/>
<name>A0A6G1LNL9_9PEZI</name>
<organism evidence="1 2">
    <name type="scientific">Teratosphaeria nubilosa</name>
    <dbReference type="NCBI Taxonomy" id="161662"/>
    <lineage>
        <taxon>Eukaryota</taxon>
        <taxon>Fungi</taxon>
        <taxon>Dikarya</taxon>
        <taxon>Ascomycota</taxon>
        <taxon>Pezizomycotina</taxon>
        <taxon>Dothideomycetes</taxon>
        <taxon>Dothideomycetidae</taxon>
        <taxon>Mycosphaerellales</taxon>
        <taxon>Teratosphaeriaceae</taxon>
        <taxon>Teratosphaeria</taxon>
    </lineage>
</organism>
<evidence type="ECO:0000313" key="2">
    <source>
        <dbReference type="Proteomes" id="UP000799436"/>
    </source>
</evidence>
<gene>
    <name evidence="1" type="ORF">EJ03DRAFT_346857</name>
</gene>
<dbReference type="OrthoDB" id="4157208at2759"/>
<proteinExistence type="predicted"/>
<accession>A0A6G1LNL9</accession>
<dbReference type="EMBL" id="ML995808">
    <property type="protein sequence ID" value="KAF2774230.1"/>
    <property type="molecule type" value="Genomic_DNA"/>
</dbReference>
<sequence length="120" mass="12636">MTLIPSTFNTVSTALNIAISVPILKQCHLGLLAWYATTTTTIAKHALTADPVLGTTTESIDATTTGLVFRIVGTHFTSAESAENTSWATTPNGRDFNLVAEAAKRAQMACLARDLGDVGL</sequence>
<dbReference type="Proteomes" id="UP000799436">
    <property type="component" value="Unassembled WGS sequence"/>
</dbReference>
<reference evidence="1" key="1">
    <citation type="journal article" date="2020" name="Stud. Mycol.">
        <title>101 Dothideomycetes genomes: a test case for predicting lifestyles and emergence of pathogens.</title>
        <authorList>
            <person name="Haridas S."/>
            <person name="Albert R."/>
            <person name="Binder M."/>
            <person name="Bloem J."/>
            <person name="Labutti K."/>
            <person name="Salamov A."/>
            <person name="Andreopoulos B."/>
            <person name="Baker S."/>
            <person name="Barry K."/>
            <person name="Bills G."/>
            <person name="Bluhm B."/>
            <person name="Cannon C."/>
            <person name="Castanera R."/>
            <person name="Culley D."/>
            <person name="Daum C."/>
            <person name="Ezra D."/>
            <person name="Gonzalez J."/>
            <person name="Henrissat B."/>
            <person name="Kuo A."/>
            <person name="Liang C."/>
            <person name="Lipzen A."/>
            <person name="Lutzoni F."/>
            <person name="Magnuson J."/>
            <person name="Mondo S."/>
            <person name="Nolan M."/>
            <person name="Ohm R."/>
            <person name="Pangilinan J."/>
            <person name="Park H.-J."/>
            <person name="Ramirez L."/>
            <person name="Alfaro M."/>
            <person name="Sun H."/>
            <person name="Tritt A."/>
            <person name="Yoshinaga Y."/>
            <person name="Zwiers L.-H."/>
            <person name="Turgeon B."/>
            <person name="Goodwin S."/>
            <person name="Spatafora J."/>
            <person name="Crous P."/>
            <person name="Grigoriev I."/>
        </authorList>
    </citation>
    <scope>NUCLEOTIDE SEQUENCE</scope>
    <source>
        <strain evidence="1">CBS 116005</strain>
    </source>
</reference>